<comment type="caution">
    <text evidence="2">The sequence shown here is derived from an EMBL/GenBank/DDBJ whole genome shotgun (WGS) entry which is preliminary data.</text>
</comment>
<feature type="region of interest" description="Disordered" evidence="1">
    <location>
        <begin position="585"/>
        <end position="615"/>
    </location>
</feature>
<protein>
    <submittedName>
        <fullName evidence="2">Uncharacterized protein</fullName>
    </submittedName>
</protein>
<name>A0A836C1B3_9CHLO</name>
<organism evidence="2 3">
    <name type="scientific">Edaphochlamys debaryana</name>
    <dbReference type="NCBI Taxonomy" id="47281"/>
    <lineage>
        <taxon>Eukaryota</taxon>
        <taxon>Viridiplantae</taxon>
        <taxon>Chlorophyta</taxon>
        <taxon>core chlorophytes</taxon>
        <taxon>Chlorophyceae</taxon>
        <taxon>CS clade</taxon>
        <taxon>Chlamydomonadales</taxon>
        <taxon>Chlamydomonadales incertae sedis</taxon>
        <taxon>Edaphochlamys</taxon>
    </lineage>
</organism>
<feature type="compositionally biased region" description="Low complexity" evidence="1">
    <location>
        <begin position="519"/>
        <end position="533"/>
    </location>
</feature>
<evidence type="ECO:0000313" key="2">
    <source>
        <dbReference type="EMBL" id="KAG2496570.1"/>
    </source>
</evidence>
<feature type="compositionally biased region" description="Polar residues" evidence="1">
    <location>
        <begin position="319"/>
        <end position="333"/>
    </location>
</feature>
<proteinExistence type="predicted"/>
<reference evidence="2" key="1">
    <citation type="journal article" date="2020" name="bioRxiv">
        <title>Comparative genomics of Chlamydomonas.</title>
        <authorList>
            <person name="Craig R.J."/>
            <person name="Hasan A.R."/>
            <person name="Ness R.W."/>
            <person name="Keightley P.D."/>
        </authorList>
    </citation>
    <scope>NUCLEOTIDE SEQUENCE</scope>
    <source>
        <strain evidence="2">CCAP 11/70</strain>
    </source>
</reference>
<feature type="region of interest" description="Disordered" evidence="1">
    <location>
        <begin position="518"/>
        <end position="540"/>
    </location>
</feature>
<feature type="region of interest" description="Disordered" evidence="1">
    <location>
        <begin position="185"/>
        <end position="280"/>
    </location>
</feature>
<accession>A0A836C1B3</accession>
<keyword evidence="3" id="KW-1185">Reference proteome</keyword>
<feature type="compositionally biased region" description="Pro residues" evidence="1">
    <location>
        <begin position="203"/>
        <end position="219"/>
    </location>
</feature>
<sequence>MLFSAEQLEATQKEGGLPVAVLAEKPELGVGFGQGLQLSRISPELLLLQHPPPPAAAAAAAAAAGAPAQGAGSAAEALAPTTRAGAAPVAIVSDPAQAAAAAGAAVSSAANAPAALKGVVATGLAPVHACAAVAAAATAAATIVAAAMGDKLTAAHVDALVAFAVRNSGAAGLEAPPVPPQLLRPANGAAIDTGGRHHLLMAPGPPPSVLGPRLPPPLPAGLLSGPTPVVGPDASSGADSKKEPAQSEASPGPCASSEADASLAAQPQSAARSQPHGTWHGTAAASLAGLLHLPPSGSGRGPVVAVSPKHPLFRQHLAASSASPFARTGSVSRPASGDQRGGPDPDGPRRAWSDPHAWHSPAADPHGCGDGGEGCSCRGSLVAEPCTDASAAASPAGGLGSVKGEEAHLLGLPPADPGRAGALSCGGVDSLWDGTRPAGGSQASPWSQEDLYAALERAGVPEDTLAELVPASGAPSTRRRAMLRRQLSPCRLLAFNAAALSPIAGNLSGGCTELDGRDSASGAGAAPMPLGAPEPRSSVGGLEEPGGAYTLCWLSPAAVLSPATRRKRAWPRGRAAGAEALVRGLHGTEGGVGPGSPMGSPTVVTASKRARLDAP</sequence>
<evidence type="ECO:0000256" key="1">
    <source>
        <dbReference type="SAM" id="MobiDB-lite"/>
    </source>
</evidence>
<feature type="compositionally biased region" description="Gly residues" evidence="1">
    <location>
        <begin position="587"/>
        <end position="596"/>
    </location>
</feature>
<dbReference type="Proteomes" id="UP000612055">
    <property type="component" value="Unassembled WGS sequence"/>
</dbReference>
<dbReference type="AlphaFoldDB" id="A0A836C1B3"/>
<dbReference type="EMBL" id="JAEHOE010000018">
    <property type="protein sequence ID" value="KAG2496570.1"/>
    <property type="molecule type" value="Genomic_DNA"/>
</dbReference>
<feature type="compositionally biased region" description="Low complexity" evidence="1">
    <location>
        <begin position="259"/>
        <end position="274"/>
    </location>
</feature>
<feature type="region of interest" description="Disordered" evidence="1">
    <location>
        <begin position="319"/>
        <end position="358"/>
    </location>
</feature>
<gene>
    <name evidence="2" type="ORF">HYH03_005392</name>
</gene>
<evidence type="ECO:0000313" key="3">
    <source>
        <dbReference type="Proteomes" id="UP000612055"/>
    </source>
</evidence>
<feature type="compositionally biased region" description="Basic and acidic residues" evidence="1">
    <location>
        <begin position="341"/>
        <end position="357"/>
    </location>
</feature>